<reference evidence="1" key="1">
    <citation type="submission" date="2023-01" db="EMBL/GenBank/DDBJ databases">
        <title>The chitinases involved in constricting ring structure development in the nematode-trapping fungus Drechslerella dactyloides.</title>
        <authorList>
            <person name="Wang R."/>
            <person name="Zhang L."/>
            <person name="Tang P."/>
            <person name="Li S."/>
            <person name="Liang L."/>
        </authorList>
    </citation>
    <scope>NUCLEOTIDE SEQUENCE</scope>
    <source>
        <strain evidence="1">YMF1.00031</strain>
    </source>
</reference>
<name>A0AAD6NL24_DREDA</name>
<dbReference type="AlphaFoldDB" id="A0AAD6NL24"/>
<protein>
    <submittedName>
        <fullName evidence="1">Uncharacterized protein</fullName>
    </submittedName>
</protein>
<dbReference type="EMBL" id="JAQGDS010000003">
    <property type="protein sequence ID" value="KAJ6262434.1"/>
    <property type="molecule type" value="Genomic_DNA"/>
</dbReference>
<keyword evidence="2" id="KW-1185">Reference proteome</keyword>
<sequence>MTDMEGNTKVRSRFLWIEDLRKFKINVKTHCSLEELFPTLPDDRFSAGHMNKIAAEIDRFLGLAALERTRSRIYRRRKMHSVNWKTETLTRGKRSNPTIQKPESDILFNLTNSLIRIIMGFPELRMADAFDRFRPTRPQRALDVWYFGGERIHTLQAGKLGAQARRLERTSAQEIRPQSKPNTVLITPVAAHHVTPRCVLPPSTNITLEISRMIGVYCKRPWRLLKYLYGDASGENIQLSCITIHGQYLHVARLQIPVALLRADLNALPVPKQLYDTPIHYLCSREFDILDVDERNSAYQHILAILEEHVANDD</sequence>
<gene>
    <name evidence="1" type="ORF">Dda_3242</name>
</gene>
<dbReference type="Proteomes" id="UP001221413">
    <property type="component" value="Unassembled WGS sequence"/>
</dbReference>
<proteinExistence type="predicted"/>
<evidence type="ECO:0000313" key="1">
    <source>
        <dbReference type="EMBL" id="KAJ6262434.1"/>
    </source>
</evidence>
<organism evidence="1 2">
    <name type="scientific">Drechslerella dactyloides</name>
    <name type="common">Nematode-trapping fungus</name>
    <name type="synonym">Arthrobotrys dactyloides</name>
    <dbReference type="NCBI Taxonomy" id="74499"/>
    <lineage>
        <taxon>Eukaryota</taxon>
        <taxon>Fungi</taxon>
        <taxon>Dikarya</taxon>
        <taxon>Ascomycota</taxon>
        <taxon>Pezizomycotina</taxon>
        <taxon>Orbiliomycetes</taxon>
        <taxon>Orbiliales</taxon>
        <taxon>Orbiliaceae</taxon>
        <taxon>Drechslerella</taxon>
    </lineage>
</organism>
<accession>A0AAD6NL24</accession>
<evidence type="ECO:0000313" key="2">
    <source>
        <dbReference type="Proteomes" id="UP001221413"/>
    </source>
</evidence>
<comment type="caution">
    <text evidence="1">The sequence shown here is derived from an EMBL/GenBank/DDBJ whole genome shotgun (WGS) entry which is preliminary data.</text>
</comment>